<evidence type="ECO:0008006" key="4">
    <source>
        <dbReference type="Google" id="ProtNLM"/>
    </source>
</evidence>
<keyword evidence="1" id="KW-1133">Transmembrane helix</keyword>
<reference evidence="2 3" key="1">
    <citation type="submission" date="2022-12" db="EMBL/GenBank/DDBJ databases">
        <title>Chromosome-level genome assembly of true bugs.</title>
        <authorList>
            <person name="Ma L."/>
            <person name="Li H."/>
        </authorList>
    </citation>
    <scope>NUCLEOTIDE SEQUENCE [LARGE SCALE GENOMIC DNA]</scope>
    <source>
        <strain evidence="2">Lab_2022b</strain>
    </source>
</reference>
<keyword evidence="1" id="KW-0472">Membrane</keyword>
<proteinExistence type="predicted"/>
<protein>
    <recommendedName>
        <fullName evidence="4">Transmembrane protein 18</fullName>
    </recommendedName>
</protein>
<feature type="transmembrane region" description="Helical" evidence="1">
    <location>
        <begin position="23"/>
        <end position="40"/>
    </location>
</feature>
<feature type="transmembrane region" description="Helical" evidence="1">
    <location>
        <begin position="86"/>
        <end position="110"/>
    </location>
</feature>
<evidence type="ECO:0000313" key="2">
    <source>
        <dbReference type="EMBL" id="KAK9511082.1"/>
    </source>
</evidence>
<sequence length="150" mass="17417">METEVLELNLWSIIESIEWHDPLVIGIIMFHIAVTSMAILTRNHNNFQVVLFLALLLLVYFSESLNEYATNHWKLLSRQQYFDDKGMFISLIFSAPILLNCMVMMASWLWQSSELMVQLKNAQLKQIKLKSSPTLNKSDSITNSDHIKNE</sequence>
<dbReference type="Proteomes" id="UP001461498">
    <property type="component" value="Unassembled WGS sequence"/>
</dbReference>
<evidence type="ECO:0000256" key="1">
    <source>
        <dbReference type="SAM" id="Phobius"/>
    </source>
</evidence>
<accession>A0AAW1DL81</accession>
<name>A0AAW1DL81_9HEMI</name>
<feature type="transmembrane region" description="Helical" evidence="1">
    <location>
        <begin position="47"/>
        <end position="66"/>
    </location>
</feature>
<keyword evidence="1" id="KW-0812">Transmembrane</keyword>
<comment type="caution">
    <text evidence="2">The sequence shown here is derived from an EMBL/GenBank/DDBJ whole genome shotgun (WGS) entry which is preliminary data.</text>
</comment>
<dbReference type="AlphaFoldDB" id="A0AAW1DL81"/>
<dbReference type="InterPro" id="IPR026721">
    <property type="entry name" value="TMEM18"/>
</dbReference>
<dbReference type="EMBL" id="JAPXFL010000002">
    <property type="protein sequence ID" value="KAK9511082.1"/>
    <property type="molecule type" value="Genomic_DNA"/>
</dbReference>
<evidence type="ECO:0000313" key="3">
    <source>
        <dbReference type="Proteomes" id="UP001461498"/>
    </source>
</evidence>
<organism evidence="2 3">
    <name type="scientific">Rhynocoris fuscipes</name>
    <dbReference type="NCBI Taxonomy" id="488301"/>
    <lineage>
        <taxon>Eukaryota</taxon>
        <taxon>Metazoa</taxon>
        <taxon>Ecdysozoa</taxon>
        <taxon>Arthropoda</taxon>
        <taxon>Hexapoda</taxon>
        <taxon>Insecta</taxon>
        <taxon>Pterygota</taxon>
        <taxon>Neoptera</taxon>
        <taxon>Paraneoptera</taxon>
        <taxon>Hemiptera</taxon>
        <taxon>Heteroptera</taxon>
        <taxon>Panheteroptera</taxon>
        <taxon>Cimicomorpha</taxon>
        <taxon>Reduviidae</taxon>
        <taxon>Harpactorinae</taxon>
        <taxon>Harpactorini</taxon>
        <taxon>Rhynocoris</taxon>
    </lineage>
</organism>
<dbReference type="Pfam" id="PF14770">
    <property type="entry name" value="TMEM18"/>
    <property type="match status" value="1"/>
</dbReference>
<gene>
    <name evidence="2" type="ORF">O3M35_005715</name>
</gene>
<keyword evidence="3" id="KW-1185">Reference proteome</keyword>